<keyword evidence="1" id="KW-0732">Signal</keyword>
<protein>
    <recommendedName>
        <fullName evidence="6">Rhamnogalacturonan endolyase</fullName>
    </recommendedName>
</protein>
<dbReference type="InterPro" id="IPR008979">
    <property type="entry name" value="Galactose-bd-like_sf"/>
</dbReference>
<dbReference type="InterPro" id="IPR010325">
    <property type="entry name" value="Rhamnogal_lyase"/>
</dbReference>
<keyword evidence="5" id="KW-1185">Reference proteome</keyword>
<reference evidence="5" key="1">
    <citation type="journal article" date="2012" name="Nature">
        <title>A physical, genetic and functional sequence assembly of the barley genome.</title>
        <authorList>
            <consortium name="The International Barley Genome Sequencing Consortium"/>
            <person name="Mayer K.F."/>
            <person name="Waugh R."/>
            <person name="Brown J.W."/>
            <person name="Schulman A."/>
            <person name="Langridge P."/>
            <person name="Platzer M."/>
            <person name="Fincher G.B."/>
            <person name="Muehlbauer G.J."/>
            <person name="Sato K."/>
            <person name="Close T.J."/>
            <person name="Wise R.P."/>
            <person name="Stein N."/>
        </authorList>
    </citation>
    <scope>NUCLEOTIDE SEQUENCE [LARGE SCALE GENOMIC DNA]</scope>
    <source>
        <strain evidence="5">cv. Morex</strain>
    </source>
</reference>
<dbReference type="PANTHER" id="PTHR32018">
    <property type="entry name" value="RHAMNOGALACTURONATE LYASE FAMILY PROTEIN"/>
    <property type="match status" value="1"/>
</dbReference>
<dbReference type="InterPro" id="IPR029411">
    <property type="entry name" value="RG-lyase_III"/>
</dbReference>
<dbReference type="InterPro" id="IPR014718">
    <property type="entry name" value="GH-type_carb-bd"/>
</dbReference>
<proteinExistence type="predicted"/>
<dbReference type="Pfam" id="PF14686">
    <property type="entry name" value="fn3_3"/>
    <property type="match status" value="1"/>
</dbReference>
<dbReference type="Gene3D" id="2.70.98.10">
    <property type="match status" value="1"/>
</dbReference>
<accession>A0A8I6YQG3</accession>
<dbReference type="Pfam" id="PF14683">
    <property type="entry name" value="CBM-like"/>
    <property type="match status" value="1"/>
</dbReference>
<dbReference type="Proteomes" id="UP000011116">
    <property type="component" value="Chromosome 6H"/>
</dbReference>
<dbReference type="SUPFAM" id="SSF49452">
    <property type="entry name" value="Starch-binding domain-like"/>
    <property type="match status" value="1"/>
</dbReference>
<dbReference type="AlphaFoldDB" id="A0A8I6YQG3"/>
<dbReference type="InterPro" id="IPR013784">
    <property type="entry name" value="Carb-bd-like_fold"/>
</dbReference>
<evidence type="ECO:0000313" key="4">
    <source>
        <dbReference type="EnsemblPlants" id="HORVU.MOREX.r3.6HG0556810.1"/>
    </source>
</evidence>
<dbReference type="SUPFAM" id="SSF49785">
    <property type="entry name" value="Galactose-binding domain-like"/>
    <property type="match status" value="1"/>
</dbReference>
<dbReference type="EnsemblPlants" id="HORVU.MOREX.r3.6HG0556810.1">
    <property type="protein sequence ID" value="HORVU.MOREX.r3.6HG0556810.1"/>
    <property type="gene ID" value="HORVU.MOREX.r3.6HG0556810"/>
</dbReference>
<dbReference type="CDD" id="cd10317">
    <property type="entry name" value="RGL4_C"/>
    <property type="match status" value="1"/>
</dbReference>
<dbReference type="Gramene" id="HORVU.MOREX.r2.6HG0462520.1">
    <property type="protein sequence ID" value="HORVU.MOREX.r2.6HG0462520.1"/>
    <property type="gene ID" value="HORVU.MOREX.r2.6HG0462520"/>
</dbReference>
<evidence type="ECO:0000259" key="3">
    <source>
        <dbReference type="Pfam" id="PF14686"/>
    </source>
</evidence>
<evidence type="ECO:0000256" key="1">
    <source>
        <dbReference type="ARBA" id="ARBA00022729"/>
    </source>
</evidence>
<reference evidence="4" key="2">
    <citation type="submission" date="2020-10" db="EMBL/GenBank/DDBJ databases">
        <authorList>
            <person name="Scholz U."/>
            <person name="Mascher M."/>
            <person name="Fiebig A."/>
        </authorList>
    </citation>
    <scope>NUCLEOTIDE SEQUENCE [LARGE SCALE GENOMIC DNA]</scope>
    <source>
        <strain evidence="4">cv. Morex</strain>
    </source>
</reference>
<evidence type="ECO:0000259" key="2">
    <source>
        <dbReference type="Pfam" id="PF14683"/>
    </source>
</evidence>
<evidence type="ECO:0000313" key="5">
    <source>
        <dbReference type="Proteomes" id="UP000011116"/>
    </source>
</evidence>
<feature type="domain" description="Rhamnogalacturonan lyase" evidence="2">
    <location>
        <begin position="458"/>
        <end position="645"/>
    </location>
</feature>
<name>A0A8I6YQG3_HORVV</name>
<dbReference type="GO" id="GO:0030246">
    <property type="term" value="F:carbohydrate binding"/>
    <property type="evidence" value="ECO:0007669"/>
    <property type="project" value="InterPro"/>
</dbReference>
<organism evidence="4 5">
    <name type="scientific">Hordeum vulgare subsp. vulgare</name>
    <name type="common">Domesticated barley</name>
    <dbReference type="NCBI Taxonomy" id="112509"/>
    <lineage>
        <taxon>Eukaryota</taxon>
        <taxon>Viridiplantae</taxon>
        <taxon>Streptophyta</taxon>
        <taxon>Embryophyta</taxon>
        <taxon>Tracheophyta</taxon>
        <taxon>Spermatophyta</taxon>
        <taxon>Magnoliopsida</taxon>
        <taxon>Liliopsida</taxon>
        <taxon>Poales</taxon>
        <taxon>Poaceae</taxon>
        <taxon>BOP clade</taxon>
        <taxon>Pooideae</taxon>
        <taxon>Triticodae</taxon>
        <taxon>Triticeae</taxon>
        <taxon>Hordeinae</taxon>
        <taxon>Hordeum</taxon>
    </lineage>
</organism>
<feature type="domain" description="Rhamnogalacturonan lyase" evidence="3">
    <location>
        <begin position="371"/>
        <end position="444"/>
    </location>
</feature>
<evidence type="ECO:0008006" key="6">
    <source>
        <dbReference type="Google" id="ProtNLM"/>
    </source>
</evidence>
<reference evidence="4" key="3">
    <citation type="submission" date="2022-01" db="UniProtKB">
        <authorList>
            <consortium name="EnsemblPlants"/>
        </authorList>
    </citation>
    <scope>IDENTIFICATION</scope>
    <source>
        <strain evidence="4">subsp. vulgare</strain>
    </source>
</reference>
<dbReference type="InterPro" id="IPR029413">
    <property type="entry name" value="RG-lyase_II"/>
</dbReference>
<dbReference type="InterPro" id="IPR051850">
    <property type="entry name" value="Polysacch_Lyase_4"/>
</dbReference>
<dbReference type="Gene3D" id="2.60.40.1120">
    <property type="entry name" value="Carboxypeptidase-like, regulatory domain"/>
    <property type="match status" value="1"/>
</dbReference>
<dbReference type="CDD" id="cd10320">
    <property type="entry name" value="RGL4_N"/>
    <property type="match status" value="1"/>
</dbReference>
<dbReference type="Pfam" id="PF06045">
    <property type="entry name" value="Rhamnogal_lyase"/>
    <property type="match status" value="1"/>
</dbReference>
<dbReference type="Gramene" id="HORVU.MOREX.r3.6HG0556810.1">
    <property type="protein sequence ID" value="HORVU.MOREX.r3.6HG0556810.1"/>
    <property type="gene ID" value="HORVU.MOREX.r3.6HG0556810"/>
</dbReference>
<dbReference type="Gene3D" id="2.60.120.260">
    <property type="entry name" value="Galactose-binding domain-like"/>
    <property type="match status" value="1"/>
</dbReference>
<sequence length="652" mass="72002">MLQQFAAVAAAPSSGSSAGVTLRVDRKQVVVDNGLVQVSLSRPGGHITGVLYGGDRTNLLHSTRSKNTGGYWDMVWNIPGSDQRGLLNTLDGSEFRVVTQSEEQVELSFRIAYSPSRNGVRLNVDKRLVMLKGSSGFYSYAILEHGADTPAIDISLARLAFKLNMDRFNYMAVSDDIQRYMPRAADRESPRSSPLAYREAVLLVDPSEPQFKGEVDDKYQYTLDTKDNMVHGWVTAGRPNPVGFWVVTPSSEFKSGGPLKRDLTSHVGPTCMSVFHGTHYVGDDIVARIGDGEQWKKVMGPVFVYLNSNSNNGDPRALWEDAKATAQAEAARWPYSFPESPDFHKAGERGSVTGRLLVSDRHVSRENMPARAAYVGLSAPGQPGSWATQSKGYQFWTTASNTSGEFTIDNVRAGEYNLYAWVPGVLGDYMNTTRVTVTSGGAINLGDLVFEPPRSGPTLWEIGVPDRSAAEMFVPDPDTKYLNKLFHDKDRYRQYGLWERYAQLYPTDDLVYTVGESNHSKDWYFAHVTRKVGDDIVPTTRQIRFNLDRVVPGGTYTMRVALAAAQAARLQVQVNGATRRVGGVFGTPAFGDGNAIARHGDHGTQWSFEFPISGRLLREGDNTIHITQTRANSVFLGVMYDYIRFEGPPGSS</sequence>
<dbReference type="PANTHER" id="PTHR32018:SF21">
    <property type="entry name" value="RHAMNOGALACTURONAN ENDOLYASE"/>
    <property type="match status" value="1"/>
</dbReference>
<dbReference type="CDD" id="cd10316">
    <property type="entry name" value="RGL4_M"/>
    <property type="match status" value="1"/>
</dbReference>